<keyword evidence="1" id="KW-0812">Transmembrane</keyword>
<dbReference type="RefSeq" id="WP_068446981.1">
    <property type="nucleotide sequence ID" value="NZ_CP150660.1"/>
</dbReference>
<dbReference type="EMBL" id="LVWE01000001">
    <property type="protein sequence ID" value="OAD46742.1"/>
    <property type="molecule type" value="Genomic_DNA"/>
</dbReference>
<reference evidence="2 3" key="1">
    <citation type="submission" date="2016-02" db="EMBL/GenBank/DDBJ databases">
        <title>Draft genome sequence of Polaribacter atrinae KACC17473.</title>
        <authorList>
            <person name="Shin S.-K."/>
            <person name="Yi H."/>
        </authorList>
    </citation>
    <scope>NUCLEOTIDE SEQUENCE [LARGE SCALE GENOMIC DNA]</scope>
    <source>
        <strain evidence="2 3">KACC 17473</strain>
    </source>
</reference>
<keyword evidence="1" id="KW-0472">Membrane</keyword>
<comment type="caution">
    <text evidence="2">The sequence shown here is derived from an EMBL/GenBank/DDBJ whole genome shotgun (WGS) entry which is preliminary data.</text>
</comment>
<sequence length="135" mass="15670">MDFKKKFSEIDILPKMNINAPTFDLQSSEEKTQIEIRDLMNTQLKTAELQSKTSDVQYKVSLFLTIAAIIISLIPLAKDFIFEKPNYNESIIRISETQSQQSETISNMHTYLLDLQNKVQSLEKENELLIEKLKK</sequence>
<evidence type="ECO:0000313" key="3">
    <source>
        <dbReference type="Proteomes" id="UP000076923"/>
    </source>
</evidence>
<organism evidence="2 3">
    <name type="scientific">Polaribacter atrinae</name>
    <dbReference type="NCBI Taxonomy" id="1333662"/>
    <lineage>
        <taxon>Bacteria</taxon>
        <taxon>Pseudomonadati</taxon>
        <taxon>Bacteroidota</taxon>
        <taxon>Flavobacteriia</taxon>
        <taxon>Flavobacteriales</taxon>
        <taxon>Flavobacteriaceae</taxon>
    </lineage>
</organism>
<dbReference type="Proteomes" id="UP000076923">
    <property type="component" value="Unassembled WGS sequence"/>
</dbReference>
<name>A0A176TFV8_9FLAO</name>
<evidence type="ECO:0000256" key="1">
    <source>
        <dbReference type="SAM" id="Phobius"/>
    </source>
</evidence>
<accession>A0A176TFV8</accession>
<proteinExistence type="predicted"/>
<dbReference type="STRING" id="1333662.LPB303_00365"/>
<evidence type="ECO:0000313" key="2">
    <source>
        <dbReference type="EMBL" id="OAD46742.1"/>
    </source>
</evidence>
<feature type="transmembrane region" description="Helical" evidence="1">
    <location>
        <begin position="58"/>
        <end position="77"/>
    </location>
</feature>
<protein>
    <submittedName>
        <fullName evidence="2">Uncharacterized protein</fullName>
    </submittedName>
</protein>
<dbReference type="OrthoDB" id="9847261at2"/>
<keyword evidence="1" id="KW-1133">Transmembrane helix</keyword>
<keyword evidence="3" id="KW-1185">Reference proteome</keyword>
<dbReference type="AlphaFoldDB" id="A0A176TFV8"/>
<gene>
    <name evidence="2" type="ORF">LPB303_00365</name>
</gene>